<feature type="domain" description="N-acetyltransferase" evidence="3">
    <location>
        <begin position="83"/>
        <end position="231"/>
    </location>
</feature>
<dbReference type="Pfam" id="PF00583">
    <property type="entry name" value="Acetyltransf_1"/>
    <property type="match status" value="1"/>
</dbReference>
<dbReference type="SUPFAM" id="SSF55729">
    <property type="entry name" value="Acyl-CoA N-acyltransferases (Nat)"/>
    <property type="match status" value="1"/>
</dbReference>
<dbReference type="Ensembl" id="ENSSVLT00005029772.1">
    <property type="protein sequence ID" value="ENSSVLP00005026772.1"/>
    <property type="gene ID" value="ENSSVLG00005021211.1"/>
</dbReference>
<accession>A0A8D2DNA6</accession>
<protein>
    <recommendedName>
        <fullName evidence="3">N-acetyltransferase domain-containing protein</fullName>
    </recommendedName>
</protein>
<dbReference type="AlphaFoldDB" id="A0A8D2DNA6"/>
<organism evidence="4 5">
    <name type="scientific">Sciurus vulgaris</name>
    <name type="common">Eurasian red squirrel</name>
    <dbReference type="NCBI Taxonomy" id="55149"/>
    <lineage>
        <taxon>Eukaryota</taxon>
        <taxon>Metazoa</taxon>
        <taxon>Chordata</taxon>
        <taxon>Craniata</taxon>
        <taxon>Vertebrata</taxon>
        <taxon>Euteleostomi</taxon>
        <taxon>Mammalia</taxon>
        <taxon>Eutheria</taxon>
        <taxon>Euarchontoglires</taxon>
        <taxon>Glires</taxon>
        <taxon>Rodentia</taxon>
        <taxon>Sciuromorpha</taxon>
        <taxon>Sciuridae</taxon>
        <taxon>Sciurinae</taxon>
        <taxon>Sciurini</taxon>
        <taxon>Sciurus</taxon>
    </lineage>
</organism>
<reference evidence="4" key="1">
    <citation type="submission" date="2025-08" db="UniProtKB">
        <authorList>
            <consortium name="Ensembl"/>
        </authorList>
    </citation>
    <scope>IDENTIFICATION</scope>
</reference>
<dbReference type="CDD" id="cd04301">
    <property type="entry name" value="NAT_SF"/>
    <property type="match status" value="1"/>
</dbReference>
<keyword evidence="2" id="KW-0812">Transmembrane</keyword>
<dbReference type="Gene3D" id="3.40.630.30">
    <property type="match status" value="1"/>
</dbReference>
<evidence type="ECO:0000313" key="4">
    <source>
        <dbReference type="Ensembl" id="ENSSVLP00005026772.1"/>
    </source>
</evidence>
<dbReference type="PANTHER" id="PTHR13947">
    <property type="entry name" value="GNAT FAMILY N-ACETYLTRANSFERASE"/>
    <property type="match status" value="1"/>
</dbReference>
<dbReference type="GO" id="GO:0008080">
    <property type="term" value="F:N-acetyltransferase activity"/>
    <property type="evidence" value="ECO:0007669"/>
    <property type="project" value="InterPro"/>
</dbReference>
<keyword evidence="2" id="KW-0472">Membrane</keyword>
<evidence type="ECO:0000259" key="3">
    <source>
        <dbReference type="PROSITE" id="PS51186"/>
    </source>
</evidence>
<keyword evidence="1" id="KW-0808">Transferase</keyword>
<keyword evidence="2" id="KW-1133">Transmembrane helix</keyword>
<keyword evidence="5" id="KW-1185">Reference proteome</keyword>
<evidence type="ECO:0000256" key="2">
    <source>
        <dbReference type="SAM" id="Phobius"/>
    </source>
</evidence>
<evidence type="ECO:0000256" key="1">
    <source>
        <dbReference type="ARBA" id="ARBA00022679"/>
    </source>
</evidence>
<dbReference type="Proteomes" id="UP000694564">
    <property type="component" value="Chromosome 14"/>
</dbReference>
<feature type="transmembrane region" description="Helical" evidence="2">
    <location>
        <begin position="53"/>
        <end position="85"/>
    </location>
</feature>
<dbReference type="PANTHER" id="PTHR13947:SF2">
    <property type="entry name" value="N-ACETYLTRANSFERASE FAMILY 8 MEMBER 3-RELATED"/>
    <property type="match status" value="1"/>
</dbReference>
<evidence type="ECO:0000313" key="5">
    <source>
        <dbReference type="Proteomes" id="UP000694564"/>
    </source>
</evidence>
<dbReference type="PROSITE" id="PS51186">
    <property type="entry name" value="GNAT"/>
    <property type="match status" value="1"/>
</dbReference>
<reference evidence="4" key="2">
    <citation type="submission" date="2025-09" db="UniProtKB">
        <authorList>
            <consortium name="Ensembl"/>
        </authorList>
    </citation>
    <scope>IDENTIFICATION</scope>
</reference>
<dbReference type="InterPro" id="IPR050769">
    <property type="entry name" value="NAT_camello-type"/>
</dbReference>
<dbReference type="InterPro" id="IPR016181">
    <property type="entry name" value="Acyl_CoA_acyltransferase"/>
</dbReference>
<proteinExistence type="predicted"/>
<dbReference type="GeneTree" id="ENSGT00950000182932"/>
<sequence>NPRDCRHRSLPMAPYHIRKYQESDNESVLALFSSGLAEHIPATFRHMLMLPRILLFLLGVPLTLLLVTGSWLLTIMSTFTLLVFLRLLANFPWKIHEALCLRTDLADITKSYMSTCGSCYWVAESEGKVVGTVSALPVADPPLGKKQLQLLHLSVAVEHRGKGIAKALVRTLLQFARDQGYNEIFIETTKMHYSALALYQGMGFQKTGQSFYSMIWKILAIPKIDLTYPLPSAQKEGL</sequence>
<dbReference type="InterPro" id="IPR000182">
    <property type="entry name" value="GNAT_dom"/>
</dbReference>
<name>A0A8D2DNA6_SCIVU</name>